<evidence type="ECO:0000256" key="2">
    <source>
        <dbReference type="PROSITE-ProRule" id="PRU00591"/>
    </source>
</evidence>
<sequence>MRKQTKVVAVASAAALLAIGGAMTSFAAQGWVEEDGTWYYYDKDGNKVEDEWKKSGDNWFWLDSEEGGAMATDKLIEDDSNTYYVDGNGVMVTNTWVKVVNEDQDDDDPAEYRYYYMQSSGKAYKASESTGSTKFKVIDGKKYAFDEDGKMLYGWVNKDDATLAMDDSDWETATYYMGSWEDGALKTGWQKITVYDEEKDDDYDYWFNFKSNGEKRKHNEDAEGDILEKKINGKYYGFDNRGVMTYEWTVATGSGDGSTASNWRYFNSPEDGARSTKGWFKVVAPDADGDDNTFKEYGKDETFAKGDAEDENERWYYADGDGELYVGKIKKIKGKYYGFAPTGNKAGAMMTGLCALRVDNKGNIIKMWARDMDSDDLDDALKHEGDFKDGDDYFGKETTDTLYYFGNDEDSDGAMKTGNTTVSLDGDSYSFQFSKTGGAEGKGRGLNGIDDGKYIYQFGMKLKASSDDKYIVVYADGDTGSTASVNVHKVSSAVLRANYSSESDQNKDEDTVSYVGTLGKLNYKEDTDGNRVLDKDGNPIVKGLTSNYYLLNTSGSIVKNKTAAKDGNDWYYYVDEKVIKMYTNNKTLSVDSDQSALTDAAGNKLKEDWDNSKVFITAEDNVNDELTTDLVDDGI</sequence>
<reference evidence="4 5" key="1">
    <citation type="submission" date="2024-03" db="EMBL/GenBank/DDBJ databases">
        <title>Human intestinal bacterial collection.</title>
        <authorList>
            <person name="Pauvert C."/>
            <person name="Hitch T.C.A."/>
            <person name="Clavel T."/>
        </authorList>
    </citation>
    <scope>NUCLEOTIDE SEQUENCE [LARGE SCALE GENOMIC DNA]</scope>
    <source>
        <strain evidence="4 5">CLA-AP-H27</strain>
    </source>
</reference>
<organism evidence="4 5">
    <name type="scientific">Ventrimonas faecis</name>
    <dbReference type="NCBI Taxonomy" id="3133170"/>
    <lineage>
        <taxon>Bacteria</taxon>
        <taxon>Bacillati</taxon>
        <taxon>Bacillota</taxon>
        <taxon>Clostridia</taxon>
        <taxon>Lachnospirales</taxon>
        <taxon>Lachnospiraceae</taxon>
        <taxon>Ventrimonas</taxon>
    </lineage>
</organism>
<dbReference type="EMBL" id="JBBMFJ010000026">
    <property type="protein sequence ID" value="MEQ2563884.1"/>
    <property type="molecule type" value="Genomic_DNA"/>
</dbReference>
<dbReference type="RefSeq" id="WP_349229960.1">
    <property type="nucleotide sequence ID" value="NZ_JBBMFJ010000026.1"/>
</dbReference>
<dbReference type="Proteomes" id="UP001437460">
    <property type="component" value="Unassembled WGS sequence"/>
</dbReference>
<dbReference type="SUPFAM" id="SSF69360">
    <property type="entry name" value="Cell wall binding repeat"/>
    <property type="match status" value="1"/>
</dbReference>
<accession>A0ABV1HNI5</accession>
<keyword evidence="3" id="KW-0732">Signal</keyword>
<evidence type="ECO:0000256" key="1">
    <source>
        <dbReference type="ARBA" id="ARBA00022737"/>
    </source>
</evidence>
<name>A0ABV1HNI5_9FIRM</name>
<evidence type="ECO:0000313" key="4">
    <source>
        <dbReference type="EMBL" id="MEQ2563884.1"/>
    </source>
</evidence>
<dbReference type="Gene3D" id="2.10.270.10">
    <property type="entry name" value="Cholin Binding"/>
    <property type="match status" value="3"/>
</dbReference>
<evidence type="ECO:0008006" key="6">
    <source>
        <dbReference type="Google" id="ProtNLM"/>
    </source>
</evidence>
<protein>
    <recommendedName>
        <fullName evidence="6">Cell wall-binding protein</fullName>
    </recommendedName>
</protein>
<evidence type="ECO:0000313" key="5">
    <source>
        <dbReference type="Proteomes" id="UP001437460"/>
    </source>
</evidence>
<keyword evidence="5" id="KW-1185">Reference proteome</keyword>
<feature type="chain" id="PRO_5046946893" description="Cell wall-binding protein" evidence="3">
    <location>
        <begin position="28"/>
        <end position="635"/>
    </location>
</feature>
<gene>
    <name evidence="4" type="ORF">WMO41_12050</name>
</gene>
<evidence type="ECO:0000256" key="3">
    <source>
        <dbReference type="SAM" id="SignalP"/>
    </source>
</evidence>
<proteinExistence type="predicted"/>
<comment type="caution">
    <text evidence="4">The sequence shown here is derived from an EMBL/GenBank/DDBJ whole genome shotgun (WGS) entry which is preliminary data.</text>
</comment>
<feature type="repeat" description="Cell wall-binding" evidence="2">
    <location>
        <begin position="28"/>
        <end position="47"/>
    </location>
</feature>
<keyword evidence="1" id="KW-0677">Repeat</keyword>
<dbReference type="PROSITE" id="PS51170">
    <property type="entry name" value="CW"/>
    <property type="match status" value="1"/>
</dbReference>
<feature type="signal peptide" evidence="3">
    <location>
        <begin position="1"/>
        <end position="27"/>
    </location>
</feature>
<dbReference type="InterPro" id="IPR018337">
    <property type="entry name" value="Cell_wall/Cho-bd_repeat"/>
</dbReference>